<dbReference type="CDD" id="cd00082">
    <property type="entry name" value="HisKA"/>
    <property type="match status" value="1"/>
</dbReference>
<dbReference type="Pfam" id="PF00512">
    <property type="entry name" value="HisKA"/>
    <property type="match status" value="1"/>
</dbReference>
<keyword evidence="5" id="KW-0808">Transferase</keyword>
<organism evidence="13 14">
    <name type="scientific">Embleya hyalina</name>
    <dbReference type="NCBI Taxonomy" id="516124"/>
    <lineage>
        <taxon>Bacteria</taxon>
        <taxon>Bacillati</taxon>
        <taxon>Actinomycetota</taxon>
        <taxon>Actinomycetes</taxon>
        <taxon>Kitasatosporales</taxon>
        <taxon>Streptomycetaceae</taxon>
        <taxon>Embleya</taxon>
    </lineage>
</organism>
<evidence type="ECO:0000256" key="1">
    <source>
        <dbReference type="ARBA" id="ARBA00000085"/>
    </source>
</evidence>
<keyword evidence="14" id="KW-1185">Reference proteome</keyword>
<dbReference type="Proteomes" id="UP000286931">
    <property type="component" value="Unassembled WGS sequence"/>
</dbReference>
<evidence type="ECO:0000313" key="13">
    <source>
        <dbReference type="EMBL" id="GCD92909.1"/>
    </source>
</evidence>
<evidence type="ECO:0000256" key="6">
    <source>
        <dbReference type="ARBA" id="ARBA00022692"/>
    </source>
</evidence>
<dbReference type="InterPro" id="IPR003660">
    <property type="entry name" value="HAMP_dom"/>
</dbReference>
<dbReference type="SUPFAM" id="SSF55874">
    <property type="entry name" value="ATPase domain of HSP90 chaperone/DNA topoisomerase II/histidine kinase"/>
    <property type="match status" value="1"/>
</dbReference>
<dbReference type="SMART" id="SM00304">
    <property type="entry name" value="HAMP"/>
    <property type="match status" value="1"/>
</dbReference>
<keyword evidence="7 13" id="KW-0418">Kinase</keyword>
<evidence type="ECO:0000259" key="12">
    <source>
        <dbReference type="PROSITE" id="PS50885"/>
    </source>
</evidence>
<dbReference type="Pfam" id="PF00672">
    <property type="entry name" value="HAMP"/>
    <property type="match status" value="1"/>
</dbReference>
<comment type="catalytic activity">
    <reaction evidence="1">
        <text>ATP + protein L-histidine = ADP + protein N-phospho-L-histidine.</text>
        <dbReference type="EC" id="2.7.13.3"/>
    </reaction>
</comment>
<dbReference type="EC" id="2.7.13.3" evidence="3"/>
<evidence type="ECO:0000256" key="3">
    <source>
        <dbReference type="ARBA" id="ARBA00012438"/>
    </source>
</evidence>
<dbReference type="InterPro" id="IPR003661">
    <property type="entry name" value="HisK_dim/P_dom"/>
</dbReference>
<dbReference type="PRINTS" id="PR00344">
    <property type="entry name" value="BCTRLSENSOR"/>
</dbReference>
<keyword evidence="8" id="KW-1133">Transmembrane helix</keyword>
<reference evidence="13 14" key="1">
    <citation type="submission" date="2018-12" db="EMBL/GenBank/DDBJ databases">
        <title>Draft genome sequence of Embleya hyalina NBRC 13850T.</title>
        <authorList>
            <person name="Komaki H."/>
            <person name="Hosoyama A."/>
            <person name="Kimura A."/>
            <person name="Ichikawa N."/>
            <person name="Tamura T."/>
        </authorList>
    </citation>
    <scope>NUCLEOTIDE SEQUENCE [LARGE SCALE GENOMIC DNA]</scope>
    <source>
        <strain evidence="13 14">NBRC 13850</strain>
    </source>
</reference>
<dbReference type="GO" id="GO:0000155">
    <property type="term" value="F:phosphorelay sensor kinase activity"/>
    <property type="evidence" value="ECO:0007669"/>
    <property type="project" value="InterPro"/>
</dbReference>
<evidence type="ECO:0000256" key="7">
    <source>
        <dbReference type="ARBA" id="ARBA00022777"/>
    </source>
</evidence>
<keyword evidence="6" id="KW-0812">Transmembrane</keyword>
<dbReference type="GO" id="GO:0005886">
    <property type="term" value="C:plasma membrane"/>
    <property type="evidence" value="ECO:0007669"/>
    <property type="project" value="UniProtKB-SubCell"/>
</dbReference>
<dbReference type="SMART" id="SM00388">
    <property type="entry name" value="HisKA"/>
    <property type="match status" value="1"/>
</dbReference>
<dbReference type="PROSITE" id="PS50885">
    <property type="entry name" value="HAMP"/>
    <property type="match status" value="1"/>
</dbReference>
<dbReference type="PANTHER" id="PTHR45436">
    <property type="entry name" value="SENSOR HISTIDINE KINASE YKOH"/>
    <property type="match status" value="1"/>
</dbReference>
<dbReference type="EMBL" id="BIFH01000013">
    <property type="protein sequence ID" value="GCD92909.1"/>
    <property type="molecule type" value="Genomic_DNA"/>
</dbReference>
<comment type="caution">
    <text evidence="13">The sequence shown here is derived from an EMBL/GenBank/DDBJ whole genome shotgun (WGS) entry which is preliminary data.</text>
</comment>
<feature type="domain" description="HAMP" evidence="12">
    <location>
        <begin position="214"/>
        <end position="266"/>
    </location>
</feature>
<evidence type="ECO:0000256" key="5">
    <source>
        <dbReference type="ARBA" id="ARBA00022679"/>
    </source>
</evidence>
<dbReference type="CDD" id="cd00075">
    <property type="entry name" value="HATPase"/>
    <property type="match status" value="1"/>
</dbReference>
<dbReference type="PROSITE" id="PS50109">
    <property type="entry name" value="HIS_KIN"/>
    <property type="match status" value="1"/>
</dbReference>
<dbReference type="Gene3D" id="3.30.565.10">
    <property type="entry name" value="Histidine kinase-like ATPase, C-terminal domain"/>
    <property type="match status" value="1"/>
</dbReference>
<dbReference type="InterPro" id="IPR005467">
    <property type="entry name" value="His_kinase_dom"/>
</dbReference>
<gene>
    <name evidence="13" type="ORF">EHYA_00552</name>
</gene>
<keyword evidence="4" id="KW-0597">Phosphoprotein</keyword>
<dbReference type="InterPro" id="IPR004358">
    <property type="entry name" value="Sig_transdc_His_kin-like_C"/>
</dbReference>
<dbReference type="Pfam" id="PF02518">
    <property type="entry name" value="HATPase_c"/>
    <property type="match status" value="1"/>
</dbReference>
<dbReference type="InterPro" id="IPR036097">
    <property type="entry name" value="HisK_dim/P_sf"/>
</dbReference>
<name>A0A401YE75_9ACTN</name>
<evidence type="ECO:0000256" key="10">
    <source>
        <dbReference type="ARBA" id="ARBA00023136"/>
    </source>
</evidence>
<dbReference type="SUPFAM" id="SSF158472">
    <property type="entry name" value="HAMP domain-like"/>
    <property type="match status" value="1"/>
</dbReference>
<dbReference type="AlphaFoldDB" id="A0A401YE75"/>
<accession>A0A401YE75</accession>
<dbReference type="InterPro" id="IPR003594">
    <property type="entry name" value="HATPase_dom"/>
</dbReference>
<dbReference type="Gene3D" id="1.10.287.130">
    <property type="match status" value="1"/>
</dbReference>
<keyword evidence="9" id="KW-0902">Two-component regulatory system</keyword>
<evidence type="ECO:0000256" key="2">
    <source>
        <dbReference type="ARBA" id="ARBA00004236"/>
    </source>
</evidence>
<dbReference type="SUPFAM" id="SSF47384">
    <property type="entry name" value="Homodimeric domain of signal transducing histidine kinase"/>
    <property type="match status" value="1"/>
</dbReference>
<dbReference type="CDD" id="cd06225">
    <property type="entry name" value="HAMP"/>
    <property type="match status" value="1"/>
</dbReference>
<proteinExistence type="predicted"/>
<dbReference type="FunFam" id="1.10.287.130:FF:000010">
    <property type="entry name" value="Two-component sensor histidine kinase"/>
    <property type="match status" value="1"/>
</dbReference>
<evidence type="ECO:0000256" key="8">
    <source>
        <dbReference type="ARBA" id="ARBA00022989"/>
    </source>
</evidence>
<dbReference type="InterPro" id="IPR050428">
    <property type="entry name" value="TCS_sensor_his_kinase"/>
</dbReference>
<evidence type="ECO:0000256" key="4">
    <source>
        <dbReference type="ARBA" id="ARBA00022553"/>
    </source>
</evidence>
<sequence>MTASAARSAPRSPRPLRRRLSLRGLRPRLVVAFLLVAAFSALITSALTFDKARDAILDRTEEAVTDELRAQLDSRAPDLAYPPSTENLLELTVRLNRAGIPRNWRTHVSYQDGPLIPAEAPGDPGTITAALRSAVLRKNGAVAQRVARPGGPWLVVGMPILHAGPEGTPTRIVAYAELSLRGEQADIHALVTAARYGAIPAVALALVPALVAAAHVLRPVRRLRAGAHRITRGDLDTRIPVRGNDELADLTATFNTMADTIERDATELRRLEAGARRFAADVSHELRTPLAAMVAVTEVLDEDTTHLDPDTSEALRLVAQETRKLARMVDDLMEISRFDAGAAVLHTDEVDVAGAVRRTLRARGWIDRVDTELPDGIRVVLDPRRFDVALANLVGNALRHGADPVRVVLRRAGDRVALDVVDHGPGVDPAVLAHIFDRFYKADSARTRSDGSGLGLAIARENIHLHGGTLRAASTAGEGTVFTIELPLVPPVVVPDTRQPEDQ</sequence>
<evidence type="ECO:0000259" key="11">
    <source>
        <dbReference type="PROSITE" id="PS50109"/>
    </source>
</evidence>
<evidence type="ECO:0000256" key="9">
    <source>
        <dbReference type="ARBA" id="ARBA00023012"/>
    </source>
</evidence>
<keyword evidence="10" id="KW-0472">Membrane</keyword>
<dbReference type="Gene3D" id="6.10.340.10">
    <property type="match status" value="1"/>
</dbReference>
<comment type="subcellular location">
    <subcellularLocation>
        <location evidence="2">Cell membrane</location>
    </subcellularLocation>
</comment>
<evidence type="ECO:0000313" key="14">
    <source>
        <dbReference type="Proteomes" id="UP000286931"/>
    </source>
</evidence>
<dbReference type="SMART" id="SM00387">
    <property type="entry name" value="HATPase_c"/>
    <property type="match status" value="1"/>
</dbReference>
<dbReference type="PANTHER" id="PTHR45436:SF5">
    <property type="entry name" value="SENSOR HISTIDINE KINASE TRCS"/>
    <property type="match status" value="1"/>
</dbReference>
<feature type="domain" description="Histidine kinase" evidence="11">
    <location>
        <begin position="281"/>
        <end position="490"/>
    </location>
</feature>
<dbReference type="InterPro" id="IPR036890">
    <property type="entry name" value="HATPase_C_sf"/>
</dbReference>
<protein>
    <recommendedName>
        <fullName evidence="3">histidine kinase</fullName>
        <ecNumber evidence="3">2.7.13.3</ecNumber>
    </recommendedName>
</protein>